<dbReference type="EMBL" id="FN393070">
    <property type="protein sequence ID" value="CAY79557.1"/>
    <property type="molecule type" value="Genomic_DNA"/>
</dbReference>
<protein>
    <submittedName>
        <fullName evidence="1">EC1118_1G1_0584p</fullName>
    </submittedName>
</protein>
<proteinExistence type="predicted"/>
<evidence type="ECO:0000313" key="2">
    <source>
        <dbReference type="Proteomes" id="UP000000286"/>
    </source>
</evidence>
<organism evidence="1 2">
    <name type="scientific">Saccharomyces cerevisiae (strain Lalvin EC1118 / Prise de mousse)</name>
    <name type="common">Baker's yeast</name>
    <dbReference type="NCBI Taxonomy" id="643680"/>
    <lineage>
        <taxon>Eukaryota</taxon>
        <taxon>Fungi</taxon>
        <taxon>Dikarya</taxon>
        <taxon>Ascomycota</taxon>
        <taxon>Saccharomycotina</taxon>
        <taxon>Saccharomycetes</taxon>
        <taxon>Saccharomycetales</taxon>
        <taxon>Saccharomycetaceae</taxon>
        <taxon>Saccharomyces</taxon>
    </lineage>
</organism>
<gene>
    <name evidence="1" type="ORF">EC1118_1G1_0584g</name>
</gene>
<evidence type="ECO:0000313" key="1">
    <source>
        <dbReference type="EMBL" id="CAY79557.1"/>
    </source>
</evidence>
<dbReference type="AlphaFoldDB" id="C8Z841"/>
<dbReference type="Proteomes" id="UP000000286">
    <property type="component" value="Chromosome VII"/>
</dbReference>
<reference evidence="1 2" key="1">
    <citation type="journal article" date="2009" name="Proc. Natl. Acad. Sci. U.S.A.">
        <title>Eukaryote-to-eukaryote gene transfer events revealed by the genome sequence of the wine yeast Saccharomyces cerevisiae EC1118.</title>
        <authorList>
            <person name="Novo M."/>
            <person name="Bigey F."/>
            <person name="Beyne E."/>
            <person name="Galeote V."/>
            <person name="Gavory F."/>
            <person name="Mallet S."/>
            <person name="Cambot B."/>
            <person name="Legras J.L."/>
            <person name="Wincker P."/>
            <person name="Casaregola S."/>
            <person name="Dequin S."/>
        </authorList>
    </citation>
    <scope>NUCLEOTIDE SEQUENCE [LARGE SCALE GENOMIC DNA]</scope>
    <source>
        <strain evidence="2">Lalvin EC1118 / Prise de mousse</strain>
    </source>
</reference>
<sequence>MIVRLHAIYQDITRDYLPPASLNHLMLLSKQTQHKLSFKSAPIPDLQPFFKNFTSKTPGSAKESPCSSTAKISSSISISSQCIFNVVILSFVFTSQNLNLPSHPALHNVSPESLNDRLMTQLECANSPRLACELWVGTDKEPILSPNSVSYRVMQPNEFES</sequence>
<accession>C8Z841</accession>
<name>C8Z841_YEAS8</name>
<dbReference type="HOGENOM" id="CLU_1645054_0_0_1"/>